<comment type="caution">
    <text evidence="3">The sequence shown here is derived from an EMBL/GenBank/DDBJ whole genome shotgun (WGS) entry which is preliminary data.</text>
</comment>
<reference evidence="3 4" key="1">
    <citation type="submission" date="2019-06" db="EMBL/GenBank/DDBJ databases">
        <title>Sequencing the genomes of 1000 actinobacteria strains.</title>
        <authorList>
            <person name="Klenk H.-P."/>
        </authorList>
    </citation>
    <scope>NUCLEOTIDE SEQUENCE [LARGE SCALE GENOMIC DNA]</scope>
    <source>
        <strain evidence="3 4">DSM 24083</strain>
    </source>
</reference>
<keyword evidence="2" id="KW-1133">Transmembrane helix</keyword>
<feature type="transmembrane region" description="Helical" evidence="2">
    <location>
        <begin position="441"/>
        <end position="467"/>
    </location>
</feature>
<name>A0A543AFI9_9MICC</name>
<dbReference type="EMBL" id="VFOU01000003">
    <property type="protein sequence ID" value="TQL71348.1"/>
    <property type="molecule type" value="Genomic_DNA"/>
</dbReference>
<evidence type="ECO:0000256" key="1">
    <source>
        <dbReference type="SAM" id="MobiDB-lite"/>
    </source>
</evidence>
<sequence length="512" mass="55423">MSTFDSTPTSPPPTYPPQPARMKAGHWVLLIIGVLLALLGLVLCVIGITAMTVDAAQRDGQYITFESEKIQTTGYAVLSPSVVVIPDELGSPTVPAPGDIANLQVRVTSSVPDQEIFVGIGPASDVATYLQDVPHSELGHESWNHDGTKLFSSPRSAEAPVTQGTSVPTDPTGQTFWTQSASGTGTQEITWDFEPGQWSLVIMNADASRPVWVDVQAGVRSDLAHDVFGSVGIGLFLTGLAAFAVGIVLLLLGAAGLGRSIDPVLAAGTQHNEPPSTVYPVRLTGHLIEPLSRWLWLVKWLLAIPHFIILALLGFALVATTIASGFTILFTARYPRPWFAFSVGVLRWTWRVGFYSYSALGTDRYPPFTLASVDYPADFDVAYPERLSRGLVLVKWWLLAIPHVIIVGILTTGSMGATWVMSTEADTWVQTSSGVPSLLGVLVLITALILLFTANYRAGLFALIMGINRWAYRVSSYVLLLRDDYPPFRLDQGPVEPPFLEPDPSSSKPVTR</sequence>
<dbReference type="AlphaFoldDB" id="A0A543AFI9"/>
<keyword evidence="2" id="KW-0472">Membrane</keyword>
<evidence type="ECO:0000313" key="4">
    <source>
        <dbReference type="Proteomes" id="UP000319746"/>
    </source>
</evidence>
<feature type="transmembrane region" description="Helical" evidence="2">
    <location>
        <begin position="396"/>
        <end position="421"/>
    </location>
</feature>
<feature type="transmembrane region" description="Helical" evidence="2">
    <location>
        <begin position="27"/>
        <end position="53"/>
    </location>
</feature>
<dbReference type="Pfam" id="PF14333">
    <property type="entry name" value="DUF4389"/>
    <property type="match status" value="2"/>
</dbReference>
<keyword evidence="4" id="KW-1185">Reference proteome</keyword>
<dbReference type="Proteomes" id="UP000319746">
    <property type="component" value="Unassembled WGS sequence"/>
</dbReference>
<feature type="transmembrane region" description="Helical" evidence="2">
    <location>
        <begin position="300"/>
        <end position="330"/>
    </location>
</feature>
<dbReference type="InterPro" id="IPR025498">
    <property type="entry name" value="DUF4389"/>
</dbReference>
<feature type="transmembrane region" description="Helical" evidence="2">
    <location>
        <begin position="227"/>
        <end position="255"/>
    </location>
</feature>
<feature type="compositionally biased region" description="Polar residues" evidence="1">
    <location>
        <begin position="162"/>
        <end position="174"/>
    </location>
</feature>
<organism evidence="3 4">
    <name type="scientific">Enteractinococcus coprophilus</name>
    <dbReference type="NCBI Taxonomy" id="1027633"/>
    <lineage>
        <taxon>Bacteria</taxon>
        <taxon>Bacillati</taxon>
        <taxon>Actinomycetota</taxon>
        <taxon>Actinomycetes</taxon>
        <taxon>Micrococcales</taxon>
        <taxon>Micrococcaceae</taxon>
    </lineage>
</organism>
<proteinExistence type="predicted"/>
<evidence type="ECO:0000313" key="3">
    <source>
        <dbReference type="EMBL" id="TQL71348.1"/>
    </source>
</evidence>
<gene>
    <name evidence="3" type="ORF">FB556_1823</name>
</gene>
<feature type="region of interest" description="Disordered" evidence="1">
    <location>
        <begin position="493"/>
        <end position="512"/>
    </location>
</feature>
<dbReference type="RefSeq" id="WP_246057334.1">
    <property type="nucleotide sequence ID" value="NZ_BAABAN010000002.1"/>
</dbReference>
<protein>
    <submittedName>
        <fullName evidence="3">Uncharacterized protein DUF4389</fullName>
    </submittedName>
</protein>
<evidence type="ECO:0000256" key="2">
    <source>
        <dbReference type="SAM" id="Phobius"/>
    </source>
</evidence>
<accession>A0A543AFI9</accession>
<keyword evidence="2" id="KW-0812">Transmembrane</keyword>
<feature type="region of interest" description="Disordered" evidence="1">
    <location>
        <begin position="153"/>
        <end position="174"/>
    </location>
</feature>